<evidence type="ECO:0000256" key="1">
    <source>
        <dbReference type="SAM" id="MobiDB-lite"/>
    </source>
</evidence>
<feature type="region of interest" description="Disordered" evidence="1">
    <location>
        <begin position="1"/>
        <end position="20"/>
    </location>
</feature>
<organism evidence="2 3">
    <name type="scientific">Brucella oryzae</name>
    <dbReference type="NCBI Taxonomy" id="335286"/>
    <lineage>
        <taxon>Bacteria</taxon>
        <taxon>Pseudomonadati</taxon>
        <taxon>Pseudomonadota</taxon>
        <taxon>Alphaproteobacteria</taxon>
        <taxon>Hyphomicrobiales</taxon>
        <taxon>Brucellaceae</taxon>
        <taxon>Brucella/Ochrobactrum group</taxon>
        <taxon>Brucella</taxon>
    </lineage>
</organism>
<dbReference type="AlphaFoldDB" id="A0A2S7J0N1"/>
<protein>
    <submittedName>
        <fullName evidence="2">Uncharacterized protein</fullName>
    </submittedName>
</protein>
<name>A0A2S7J0N1_9HYPH</name>
<feature type="region of interest" description="Disordered" evidence="1">
    <location>
        <begin position="53"/>
        <end position="77"/>
    </location>
</feature>
<proteinExistence type="predicted"/>
<gene>
    <name evidence="2" type="ORF">C3731_09275</name>
</gene>
<keyword evidence="3" id="KW-1185">Reference proteome</keyword>
<accession>A0A2S7J0N1</accession>
<dbReference type="Proteomes" id="UP000238493">
    <property type="component" value="Unassembled WGS sequence"/>
</dbReference>
<evidence type="ECO:0000313" key="2">
    <source>
        <dbReference type="EMBL" id="PQA73798.1"/>
    </source>
</evidence>
<comment type="caution">
    <text evidence="2">The sequence shown here is derived from an EMBL/GenBank/DDBJ whole genome shotgun (WGS) entry which is preliminary data.</text>
</comment>
<evidence type="ECO:0000313" key="3">
    <source>
        <dbReference type="Proteomes" id="UP000238493"/>
    </source>
</evidence>
<sequence>MSNGKSCRLEHNPTGVQRGSTRLCFGKKSLERRSDPIRSNRALRLFSLRLKRRYGRGKTPQHPIHRFHSSKPSGRAG</sequence>
<reference evidence="2 3" key="1">
    <citation type="submission" date="2018-02" db="EMBL/GenBank/DDBJ databases">
        <title>Draft genome sequence of Ochrobactrum oryzae found in Brazil.</title>
        <authorList>
            <person name="Cerdeira L."/>
            <person name="Andrade F."/>
            <person name="Zacariotto T."/>
            <person name="Barbosa B."/>
            <person name="Santos S."/>
            <person name="Cassetari V."/>
            <person name="Lincopan N."/>
        </authorList>
    </citation>
    <scope>NUCLEOTIDE SEQUENCE [LARGE SCALE GENOMIC DNA]</scope>
    <source>
        <strain evidence="2 3">OA447</strain>
    </source>
</reference>
<dbReference type="OrthoDB" id="10019193at2"/>
<dbReference type="EMBL" id="PTRC01000015">
    <property type="protein sequence ID" value="PQA73798.1"/>
    <property type="molecule type" value="Genomic_DNA"/>
</dbReference>